<dbReference type="InterPro" id="IPR000719">
    <property type="entry name" value="Prot_kinase_dom"/>
</dbReference>
<dbReference type="SUPFAM" id="SSF56112">
    <property type="entry name" value="Protein kinase-like (PK-like)"/>
    <property type="match status" value="1"/>
</dbReference>
<dbReference type="GO" id="GO:0005524">
    <property type="term" value="F:ATP binding"/>
    <property type="evidence" value="ECO:0007669"/>
    <property type="project" value="InterPro"/>
</dbReference>
<dbReference type="GO" id="GO:0004672">
    <property type="term" value="F:protein kinase activity"/>
    <property type="evidence" value="ECO:0007669"/>
    <property type="project" value="InterPro"/>
</dbReference>
<dbReference type="Proteomes" id="UP001328107">
    <property type="component" value="Unassembled WGS sequence"/>
</dbReference>
<feature type="domain" description="Protein kinase" evidence="1">
    <location>
        <begin position="1"/>
        <end position="117"/>
    </location>
</feature>
<feature type="non-terminal residue" evidence="2">
    <location>
        <position position="1"/>
    </location>
</feature>
<dbReference type="PROSITE" id="PS50011">
    <property type="entry name" value="PROTEIN_KINASE_DOM"/>
    <property type="match status" value="1"/>
</dbReference>
<name>A0AAN4ZNP7_9BILA</name>
<dbReference type="AlphaFoldDB" id="A0AAN4ZNP7"/>
<comment type="caution">
    <text evidence="2">The sequence shown here is derived from an EMBL/GenBank/DDBJ whole genome shotgun (WGS) entry which is preliminary data.</text>
</comment>
<dbReference type="EMBL" id="BTRK01000003">
    <property type="protein sequence ID" value="GMR41622.1"/>
    <property type="molecule type" value="Genomic_DNA"/>
</dbReference>
<accession>A0AAN4ZNP7</accession>
<evidence type="ECO:0000313" key="3">
    <source>
        <dbReference type="Proteomes" id="UP001328107"/>
    </source>
</evidence>
<keyword evidence="3" id="KW-1185">Reference proteome</keyword>
<evidence type="ECO:0000259" key="1">
    <source>
        <dbReference type="PROSITE" id="PS50011"/>
    </source>
</evidence>
<gene>
    <name evidence="2" type="ORF">PMAYCL1PPCAC_11817</name>
</gene>
<organism evidence="2 3">
    <name type="scientific">Pristionchus mayeri</name>
    <dbReference type="NCBI Taxonomy" id="1317129"/>
    <lineage>
        <taxon>Eukaryota</taxon>
        <taxon>Metazoa</taxon>
        <taxon>Ecdysozoa</taxon>
        <taxon>Nematoda</taxon>
        <taxon>Chromadorea</taxon>
        <taxon>Rhabditida</taxon>
        <taxon>Rhabditina</taxon>
        <taxon>Diplogasteromorpha</taxon>
        <taxon>Diplogasteroidea</taxon>
        <taxon>Neodiplogasteridae</taxon>
        <taxon>Pristionchus</taxon>
    </lineage>
</organism>
<evidence type="ECO:0000313" key="2">
    <source>
        <dbReference type="EMBL" id="GMR41622.1"/>
    </source>
</evidence>
<proteinExistence type="predicted"/>
<dbReference type="InterPro" id="IPR011009">
    <property type="entry name" value="Kinase-like_dom_sf"/>
</dbReference>
<dbReference type="Gene3D" id="1.10.510.10">
    <property type="entry name" value="Transferase(Phosphotransferase) domain 1"/>
    <property type="match status" value="1"/>
</dbReference>
<feature type="non-terminal residue" evidence="2">
    <location>
        <position position="117"/>
    </location>
</feature>
<protein>
    <recommendedName>
        <fullName evidence="1">Protein kinase domain-containing protein</fullName>
    </recommendedName>
</protein>
<sequence length="117" mass="13602">VHGDIRPENMLIGSNRGSRVVKIANFEHATSYNQEIPKPAEIAPDKMIYTSRGKQRNFEGSKKDDVESWMYCMAEFFHKELMPWHPEIDNEKKDKWQISAPGTPGHDIEMLKLKRAF</sequence>
<reference evidence="3" key="1">
    <citation type="submission" date="2022-10" db="EMBL/GenBank/DDBJ databases">
        <title>Genome assembly of Pristionchus species.</title>
        <authorList>
            <person name="Yoshida K."/>
            <person name="Sommer R.J."/>
        </authorList>
    </citation>
    <scope>NUCLEOTIDE SEQUENCE [LARGE SCALE GENOMIC DNA]</scope>
    <source>
        <strain evidence="3">RS5460</strain>
    </source>
</reference>